<sequence length="690" mass="73698">MDGLFEGITIDPVGAADLDDAIKIDRDARGWTVQIAFPRLTDAVRVGSHADGTARRRLETRYRPGGVAKHMLPDEVMKAASLTPGACKPVFLVTVRLDGSFRPTSTDVSASTFRSLGRLTYGEASRSVQTGAGSFAEMLGQARDLAYGLFERRRSSGAIAYYDLERGIAFDEEGSAILLTGEGHVAEMIVSELMVLANAQLASFAMERNIPLLYRNHEALGDLTREQILGTLLGAAAHDRADVQTKGLPRIMAKARIGAEPKGHYALNLPAYAWFTSPLRRYVDLVNQRMIEAALDGHAAPHDIAALEAVARQVDEKRNADSDRMKASFRGRYAREATAIIAGGRIEDADDLQFRRVVRAVAGDPAAATEAVVDESVRRIAEDLLTPKEIARLLILGGRTAAAVVERLRAAPHEANNILAYGSTSLGWSQPDFSEQRAGPPHAPVFACSGRMTVAGAELVTPLVVRPTRKGAQHAAGVHLVAAVAGIEVPETAEPPVQVPSPRPAPAAGPELNPRNRLQEYCAGAKHPAPTYEVSERGPPHDRVFEAVATVRVGGRTISSPSASARSKKEAEKAAAVAMLVLMGLEEPGAADPPSPAAAAPPAADVDDMARTRLETACRKRKWPMPRFEVKGDGPSHAPTFTAVARLRAGGRDLVTPACAGRSKKEAERVAARAMLDLVERPGASARRLA</sequence>
<dbReference type="InterPro" id="IPR050180">
    <property type="entry name" value="RNR_Ribonuclease"/>
</dbReference>
<dbReference type="InterPro" id="IPR012340">
    <property type="entry name" value="NA-bd_OB-fold"/>
</dbReference>
<evidence type="ECO:0000259" key="4">
    <source>
        <dbReference type="PROSITE" id="PS50137"/>
    </source>
</evidence>
<dbReference type="SUPFAM" id="SSF54768">
    <property type="entry name" value="dsRNA-binding domain-like"/>
    <property type="match status" value="2"/>
</dbReference>
<reference evidence="5 6" key="1">
    <citation type="journal article" date="2009" name="PLoS ONE">
        <title>Methylobacterium genome sequences: a reference blueprint to investigate microbial metabolism of C1 compounds from natural and industrial sources.</title>
        <authorList>
            <person name="Vuilleumier S."/>
            <person name="Chistoserdova L."/>
            <person name="Lee M.-C."/>
            <person name="Bringel F."/>
            <person name="Lajus A."/>
            <person name="Zhou Y."/>
            <person name="Gourion B."/>
            <person name="Barbe V."/>
            <person name="Chang J."/>
            <person name="Cruveiller S."/>
            <person name="Dossat C."/>
            <person name="Gillett W."/>
            <person name="Gruffaz C."/>
            <person name="Haugen E."/>
            <person name="Hourcade E."/>
            <person name="Levy R."/>
            <person name="Mangenot S."/>
            <person name="Muller E."/>
            <person name="Nadalig T."/>
            <person name="Pagni M."/>
            <person name="Penny C."/>
            <person name="Peyraud R."/>
            <person name="Robinson D.G."/>
            <person name="Roche D."/>
            <person name="Rouy Z."/>
            <person name="Saenampechek C."/>
            <person name="Salvignol G."/>
            <person name="Vallenet D."/>
            <person name="Wu Z."/>
            <person name="Marx C.J."/>
            <person name="Vorholt J.A."/>
            <person name="Olson M.V."/>
            <person name="Kaul R."/>
            <person name="Weissenbach J."/>
            <person name="Medigue C."/>
            <person name="Lidstrom M.E."/>
        </authorList>
    </citation>
    <scope>NUCLEOTIDE SEQUENCE [LARGE SCALE GENOMIC DNA]</scope>
    <source>
        <strain evidence="6">ATCC 14718 / DSM 1338 / JCM 2805 / NCIMB 9133 / AM1</strain>
    </source>
</reference>
<dbReference type="PROSITE" id="PS01175">
    <property type="entry name" value="RIBONUCLEASE_II"/>
    <property type="match status" value="1"/>
</dbReference>
<dbReference type="EMBL" id="CP001511">
    <property type="protein sequence ID" value="ACS43747.1"/>
    <property type="molecule type" value="Genomic_DNA"/>
</dbReference>
<dbReference type="InterPro" id="IPR022966">
    <property type="entry name" value="RNase_II/R_CS"/>
</dbReference>
<keyword evidence="1" id="KW-0378">Hydrolase</keyword>
<dbReference type="Pfam" id="PF00773">
    <property type="entry name" value="RNB"/>
    <property type="match status" value="1"/>
</dbReference>
<evidence type="ECO:0000256" key="3">
    <source>
        <dbReference type="SAM" id="MobiDB-lite"/>
    </source>
</evidence>
<dbReference type="GO" id="GO:0000932">
    <property type="term" value="C:P-body"/>
    <property type="evidence" value="ECO:0007669"/>
    <property type="project" value="TreeGrafter"/>
</dbReference>
<evidence type="ECO:0000256" key="1">
    <source>
        <dbReference type="ARBA" id="ARBA00022839"/>
    </source>
</evidence>
<feature type="compositionally biased region" description="Pro residues" evidence="3">
    <location>
        <begin position="497"/>
        <end position="507"/>
    </location>
</feature>
<protein>
    <recommendedName>
        <fullName evidence="4">DRBM domain-containing protein</fullName>
    </recommendedName>
</protein>
<feature type="region of interest" description="Disordered" evidence="3">
    <location>
        <begin position="493"/>
        <end position="513"/>
    </location>
</feature>
<dbReference type="InterPro" id="IPR014720">
    <property type="entry name" value="dsRBD_dom"/>
</dbReference>
<dbReference type="PANTHER" id="PTHR23355:SF42">
    <property type="entry name" value="RIBONUCLEASE II, CHLOROPLASTIC_MITOCHONDRIAL"/>
    <property type="match status" value="1"/>
</dbReference>
<keyword evidence="1" id="KW-0269">Exonuclease</keyword>
<dbReference type="AlphaFoldDB" id="C5B5L5"/>
<dbReference type="SMART" id="SM00358">
    <property type="entry name" value="DSRM"/>
    <property type="match status" value="2"/>
</dbReference>
<dbReference type="RefSeq" id="WP_012754178.1">
    <property type="nucleotide sequence ID" value="NC_012811.1"/>
</dbReference>
<keyword evidence="6" id="KW-1185">Reference proteome</keyword>
<keyword evidence="1" id="KW-0540">Nuclease</keyword>
<dbReference type="CDD" id="cd00048">
    <property type="entry name" value="DSRM_SF"/>
    <property type="match status" value="1"/>
</dbReference>
<dbReference type="PROSITE" id="PS50137">
    <property type="entry name" value="DS_RBD"/>
    <property type="match status" value="2"/>
</dbReference>
<dbReference type="GO" id="GO:0000175">
    <property type="term" value="F:3'-5'-RNA exonuclease activity"/>
    <property type="evidence" value="ECO:0007669"/>
    <property type="project" value="TreeGrafter"/>
</dbReference>
<dbReference type="InterPro" id="IPR001900">
    <property type="entry name" value="RNase_II/R"/>
</dbReference>
<name>C5B5L5_METEA</name>
<proteinExistence type="predicted"/>
<accession>C5B5L5</accession>
<dbReference type="Proteomes" id="UP000009081">
    <property type="component" value="Plasmid megaplasmid"/>
</dbReference>
<dbReference type="OrthoDB" id="9764149at2"/>
<dbReference type="KEGG" id="mea:Mex_2p0952"/>
<geneLocation type="plasmid" evidence="5 6">
    <name>megaplasmid</name>
</geneLocation>
<feature type="domain" description="DRBM" evidence="4">
    <location>
        <begin position="609"/>
        <end position="681"/>
    </location>
</feature>
<keyword evidence="5" id="KW-0614">Plasmid</keyword>
<feature type="domain" description="DRBM" evidence="4">
    <location>
        <begin position="513"/>
        <end position="585"/>
    </location>
</feature>
<dbReference type="SMART" id="SM00955">
    <property type="entry name" value="RNB"/>
    <property type="match status" value="1"/>
</dbReference>
<organism evidence="5 6">
    <name type="scientific">Methylorubrum extorquens (strain ATCC 14718 / DSM 1338 / JCM 2805 / NCIMB 9133 / AM1)</name>
    <name type="common">Methylobacterium extorquens</name>
    <dbReference type="NCBI Taxonomy" id="272630"/>
    <lineage>
        <taxon>Bacteria</taxon>
        <taxon>Pseudomonadati</taxon>
        <taxon>Pseudomonadota</taxon>
        <taxon>Alphaproteobacteria</taxon>
        <taxon>Hyphomicrobiales</taxon>
        <taxon>Methylobacteriaceae</taxon>
        <taxon>Methylorubrum</taxon>
    </lineage>
</organism>
<dbReference type="Pfam" id="PF00035">
    <property type="entry name" value="dsrm"/>
    <property type="match status" value="2"/>
</dbReference>
<dbReference type="GO" id="GO:0003723">
    <property type="term" value="F:RNA binding"/>
    <property type="evidence" value="ECO:0007669"/>
    <property type="project" value="UniProtKB-UniRule"/>
</dbReference>
<keyword evidence="2" id="KW-0694">RNA-binding</keyword>
<dbReference type="GO" id="GO:0006402">
    <property type="term" value="P:mRNA catabolic process"/>
    <property type="evidence" value="ECO:0007669"/>
    <property type="project" value="TreeGrafter"/>
</dbReference>
<dbReference type="HOGENOM" id="CLU_020724_0_0_5"/>
<dbReference type="SUPFAM" id="SSF50249">
    <property type="entry name" value="Nucleic acid-binding proteins"/>
    <property type="match status" value="1"/>
</dbReference>
<dbReference type="Gene3D" id="3.30.160.20">
    <property type="match status" value="2"/>
</dbReference>
<evidence type="ECO:0000313" key="6">
    <source>
        <dbReference type="Proteomes" id="UP000009081"/>
    </source>
</evidence>
<feature type="region of interest" description="Disordered" evidence="3">
    <location>
        <begin position="587"/>
        <end position="606"/>
    </location>
</feature>
<gene>
    <name evidence="5" type="ordered locus">MexAM1_META2p0952</name>
</gene>
<dbReference type="PANTHER" id="PTHR23355">
    <property type="entry name" value="RIBONUCLEASE"/>
    <property type="match status" value="1"/>
</dbReference>
<evidence type="ECO:0000313" key="5">
    <source>
        <dbReference type="EMBL" id="ACS43747.1"/>
    </source>
</evidence>
<evidence type="ECO:0000256" key="2">
    <source>
        <dbReference type="PROSITE-ProRule" id="PRU00266"/>
    </source>
</evidence>